<dbReference type="Proteomes" id="UP001377972">
    <property type="component" value="Unassembled WGS sequence"/>
</dbReference>
<keyword evidence="2" id="KW-1185">Reference proteome</keyword>
<reference evidence="1 2" key="1">
    <citation type="submission" date="2023-01" db="EMBL/GenBank/DDBJ databases">
        <title>Trichodesmium-associated heterotrophic epibiont bacteria.</title>
        <authorList>
            <person name="Cleveland C.S."/>
            <person name="Webb E.A."/>
        </authorList>
    </citation>
    <scope>NUCLEOTIDE SEQUENCE [LARGE SCALE GENOMIC DNA]</scope>
    <source>
        <strain evidence="1 2">USCH2</strain>
    </source>
</reference>
<dbReference type="EMBL" id="JAQPZS010000001">
    <property type="protein sequence ID" value="MEJ6494673.1"/>
    <property type="molecule type" value="Genomic_DNA"/>
</dbReference>
<comment type="caution">
    <text evidence="1">The sequence shown here is derived from an EMBL/GenBank/DDBJ whole genome shotgun (WGS) entry which is preliminary data.</text>
</comment>
<proteinExistence type="predicted"/>
<protein>
    <recommendedName>
        <fullName evidence="3">KAP NTPase domain-containing protein</fullName>
    </recommendedName>
</protein>
<evidence type="ECO:0000313" key="1">
    <source>
        <dbReference type="EMBL" id="MEJ6494673.1"/>
    </source>
</evidence>
<name>A0ABU8SNQ2_9GAMM</name>
<organism evidence="1 2">
    <name type="scientific">Pseudoalteromonas lipolytica</name>
    <dbReference type="NCBI Taxonomy" id="570156"/>
    <lineage>
        <taxon>Bacteria</taxon>
        <taxon>Pseudomonadati</taxon>
        <taxon>Pseudomonadota</taxon>
        <taxon>Gammaproteobacteria</taxon>
        <taxon>Alteromonadales</taxon>
        <taxon>Pseudoalteromonadaceae</taxon>
        <taxon>Pseudoalteromonas</taxon>
    </lineage>
</organism>
<accession>A0ABU8SNQ2</accession>
<dbReference type="Gene3D" id="3.40.50.300">
    <property type="entry name" value="P-loop containing nucleotide triphosphate hydrolases"/>
    <property type="match status" value="1"/>
</dbReference>
<evidence type="ECO:0008006" key="3">
    <source>
        <dbReference type="Google" id="ProtNLM"/>
    </source>
</evidence>
<dbReference type="RefSeq" id="WP_339979324.1">
    <property type="nucleotide sequence ID" value="NZ_JAQPZS010000001.1"/>
</dbReference>
<gene>
    <name evidence="1" type="ORF">PQI24_01430</name>
</gene>
<sequence>MQDYASQIRNLFEDDSFPPIVAFSGKWGIGKTYFTVKTLIPKLQALYVPKILYLSLLGISSLDDFKDLLVSKRYLEEKYDKKSTSKLFSILKPVTKLVDGKNIVSELIQNSTGAINHYLLNNISERVFVIDDLERLDDEKLQKDIIGECLRLTENKNKFLYVTDVEKLELDPSFTEKAFSETIPFNPTAEDIFLSLKPNLLKLAKDQNQIVTLIEENRLTNLRVLKRCFKRIESILSYLEQFPQIDYELTKSKIINDAIYISKKYYVDNNPEMIDGDDSYENTRLRINRSFILNDKFVSYMTGKQMDFKKVFHVDQLPNNGSPLDKILHNPIYTLNEEDFDLGVKALKKYILCKENVVVQKFFECTDYHDFLVKYEYIDKDERITIDKIDLIASSKKFSDNEGAISRQIHEKEYEHLLEKYLNQIYEDEKSQELARIVQEMKVSFKDSSLYTNHKYKTKPILHEIKIDTFIELIDGWKARDIGYFASFINGRYEFHHASAHLGVEEKVITELLEYLKTYQITLPKSPKRGNIRFVINALNKVLASFD</sequence>
<evidence type="ECO:0000313" key="2">
    <source>
        <dbReference type="Proteomes" id="UP001377972"/>
    </source>
</evidence>
<dbReference type="InterPro" id="IPR027417">
    <property type="entry name" value="P-loop_NTPase"/>
</dbReference>